<dbReference type="RefSeq" id="WP_323322969.1">
    <property type="nucleotide sequence ID" value="NZ_JAYFSI010000001.1"/>
</dbReference>
<proteinExistence type="predicted"/>
<sequence>MRAVAAAMQAANANVLLSGGVEQLQDQVHAILAAAQRRSLQEFAAGPVAIDGGVPIDSMSAVFVCGVVDRVLGGGVLSKLARHSRPTDFVSTRALSSLLVRLRSRKAA</sequence>
<organism evidence="1 2">
    <name type="scientific">Amycolatopsis heterodermiae</name>
    <dbReference type="NCBI Taxonomy" id="3110235"/>
    <lineage>
        <taxon>Bacteria</taxon>
        <taxon>Bacillati</taxon>
        <taxon>Actinomycetota</taxon>
        <taxon>Actinomycetes</taxon>
        <taxon>Pseudonocardiales</taxon>
        <taxon>Pseudonocardiaceae</taxon>
        <taxon>Amycolatopsis</taxon>
    </lineage>
</organism>
<name>A0ABU5QWK1_9PSEU</name>
<accession>A0ABU5QWK1</accession>
<keyword evidence="2" id="KW-1185">Reference proteome</keyword>
<dbReference type="EMBL" id="JAYFSI010000001">
    <property type="protein sequence ID" value="MEA5358288.1"/>
    <property type="molecule type" value="Genomic_DNA"/>
</dbReference>
<gene>
    <name evidence="1" type="ORF">VA596_01965</name>
</gene>
<comment type="caution">
    <text evidence="1">The sequence shown here is derived from an EMBL/GenBank/DDBJ whole genome shotgun (WGS) entry which is preliminary data.</text>
</comment>
<dbReference type="Proteomes" id="UP001304298">
    <property type="component" value="Unassembled WGS sequence"/>
</dbReference>
<evidence type="ECO:0000313" key="2">
    <source>
        <dbReference type="Proteomes" id="UP001304298"/>
    </source>
</evidence>
<protein>
    <submittedName>
        <fullName evidence="1">Uncharacterized protein</fullName>
    </submittedName>
</protein>
<evidence type="ECO:0000313" key="1">
    <source>
        <dbReference type="EMBL" id="MEA5358288.1"/>
    </source>
</evidence>
<reference evidence="1 2" key="1">
    <citation type="submission" date="2023-12" db="EMBL/GenBank/DDBJ databases">
        <title>Amycolatopsis sp. V23-08.</title>
        <authorList>
            <person name="Somphong A."/>
        </authorList>
    </citation>
    <scope>NUCLEOTIDE SEQUENCE [LARGE SCALE GENOMIC DNA]</scope>
    <source>
        <strain evidence="1 2">V23-08</strain>
    </source>
</reference>